<name>A0A1B1LRC0_VIBPH</name>
<reference evidence="1" key="1">
    <citation type="journal article" date="2016" name="Antimicrob. Agents Chemother.">
        <title>Genetic Characterization of a blaVEB-2-carrying plasmid in Vibrio parahaemolyticus.</title>
        <authorList>
            <person name="Li R."/>
            <person name="Ye L."/>
            <person name="Zheng Z."/>
            <person name="Chan E.W."/>
            <person name="Chen S."/>
        </authorList>
    </citation>
    <scope>NUCLEOTIDE SEQUENCE</scope>
    <source>
        <strain evidence="1">VPS92</strain>
        <plasmid evidence="1">pVPS92-VEB</plasmid>
    </source>
</reference>
<organism evidence="1">
    <name type="scientific">Vibrio parahaemolyticus</name>
    <dbReference type="NCBI Taxonomy" id="670"/>
    <lineage>
        <taxon>Bacteria</taxon>
        <taxon>Pseudomonadati</taxon>
        <taxon>Pseudomonadota</taxon>
        <taxon>Gammaproteobacteria</taxon>
        <taxon>Vibrionales</taxon>
        <taxon>Vibrionaceae</taxon>
        <taxon>Vibrio</taxon>
    </lineage>
</organism>
<accession>A0A1B1LRC0</accession>
<protein>
    <submittedName>
        <fullName evidence="1">Uncharacterized protein</fullName>
    </submittedName>
</protein>
<keyword evidence="1" id="KW-0614">Plasmid</keyword>
<proteinExistence type="predicted"/>
<evidence type="ECO:0000313" key="1">
    <source>
        <dbReference type="EMBL" id="ANS55581.1"/>
    </source>
</evidence>
<geneLocation type="plasmid" evidence="1">
    <name>pVPS92-VEB</name>
</geneLocation>
<dbReference type="AlphaFoldDB" id="A0A1B1LRC0"/>
<dbReference type="RefSeq" id="WP_017190562.1">
    <property type="nucleotide sequence ID" value="NZ_JAESOU010000012.1"/>
</dbReference>
<dbReference type="EMBL" id="KU356480">
    <property type="protein sequence ID" value="ANS55581.1"/>
    <property type="molecule type" value="Genomic_DNA"/>
</dbReference>
<sequence length="97" mass="10969">MTDVAKPIKPTTWQKDLQKLVLGAVVFNLGVFGLLIKFGIIQFSSSTPEEMLYGINTITAKVLFIPLCLTLIGVGMLFIWVVLQEPIRELRAWLKRH</sequence>